<keyword evidence="1" id="KW-0732">Signal</keyword>
<dbReference type="Pfam" id="PF03762">
    <property type="entry name" value="VOMI"/>
    <property type="match status" value="1"/>
</dbReference>
<feature type="signal peptide" evidence="1">
    <location>
        <begin position="1"/>
        <end position="22"/>
    </location>
</feature>
<dbReference type="Proteomes" id="UP001381693">
    <property type="component" value="Unassembled WGS sequence"/>
</dbReference>
<dbReference type="PANTHER" id="PTHR18841">
    <property type="entry name" value="VITELLINE MEMBRANE OUTER LAYER PROTEIN I-RELATED"/>
    <property type="match status" value="1"/>
</dbReference>
<dbReference type="PANTHER" id="PTHR18841:SF0">
    <property type="entry name" value="VITELLINE MEMBRANE OUTER LAYER 1 HOMOLOG A-RELATED"/>
    <property type="match status" value="1"/>
</dbReference>
<sequence length="231" mass="25387">MWKYTCLLLVFTGWVLFPFAVAQEELVTSNGLVRGLWGNPEQCSQGHTFAIDFKYEQPGQLDDTAGNSVQMLCHLGDGQLVDSITSFEGKYGDWQGIRTCPNKTNIVGFRARVLQEQGTFGDDHGVDNVQVRCADGTVLDGMDGVIPAVKGQDNVQEDDDNVISKWIDINGQRVQVLQIRSSHKGSKINGEWSNWATCSSGSVAAIRTRVEEGDPLQDDAGLCDISMYCYA</sequence>
<evidence type="ECO:0000313" key="3">
    <source>
        <dbReference type="Proteomes" id="UP001381693"/>
    </source>
</evidence>
<feature type="chain" id="PRO_5042819645" description="Vitelline membrane outer layer protein 1" evidence="1">
    <location>
        <begin position="23"/>
        <end position="231"/>
    </location>
</feature>
<dbReference type="AlphaFoldDB" id="A0AAN8WVX3"/>
<dbReference type="InterPro" id="IPR036706">
    <property type="entry name" value="VOMI_sf"/>
</dbReference>
<keyword evidence="3" id="KW-1185">Reference proteome</keyword>
<dbReference type="GO" id="GO:0005615">
    <property type="term" value="C:extracellular space"/>
    <property type="evidence" value="ECO:0007669"/>
    <property type="project" value="TreeGrafter"/>
</dbReference>
<dbReference type="EMBL" id="JAXCGZ010013248">
    <property type="protein sequence ID" value="KAK7073137.1"/>
    <property type="molecule type" value="Genomic_DNA"/>
</dbReference>
<gene>
    <name evidence="2" type="ORF">SK128_005176</name>
</gene>
<dbReference type="InterPro" id="IPR005515">
    <property type="entry name" value="VOMI"/>
</dbReference>
<reference evidence="2 3" key="1">
    <citation type="submission" date="2023-11" db="EMBL/GenBank/DDBJ databases">
        <title>Halocaridina rubra genome assembly.</title>
        <authorList>
            <person name="Smith C."/>
        </authorList>
    </citation>
    <scope>NUCLEOTIDE SEQUENCE [LARGE SCALE GENOMIC DNA]</scope>
    <source>
        <strain evidence="2">EP-1</strain>
        <tissue evidence="2">Whole</tissue>
    </source>
</reference>
<dbReference type="Gene3D" id="2.100.10.20">
    <property type="entry name" value="Vitelline membrane outer layer protein I (VOMI)"/>
    <property type="match status" value="1"/>
</dbReference>
<accession>A0AAN8WVX3</accession>
<organism evidence="2 3">
    <name type="scientific">Halocaridina rubra</name>
    <name type="common">Hawaiian red shrimp</name>
    <dbReference type="NCBI Taxonomy" id="373956"/>
    <lineage>
        <taxon>Eukaryota</taxon>
        <taxon>Metazoa</taxon>
        <taxon>Ecdysozoa</taxon>
        <taxon>Arthropoda</taxon>
        <taxon>Crustacea</taxon>
        <taxon>Multicrustacea</taxon>
        <taxon>Malacostraca</taxon>
        <taxon>Eumalacostraca</taxon>
        <taxon>Eucarida</taxon>
        <taxon>Decapoda</taxon>
        <taxon>Pleocyemata</taxon>
        <taxon>Caridea</taxon>
        <taxon>Atyoidea</taxon>
        <taxon>Atyidae</taxon>
        <taxon>Halocaridina</taxon>
    </lineage>
</organism>
<name>A0AAN8WVX3_HALRR</name>
<proteinExistence type="predicted"/>
<dbReference type="SUPFAM" id="SSF51092">
    <property type="entry name" value="Vitelline membrane outer protein-I (VMO-I)"/>
    <property type="match status" value="2"/>
</dbReference>
<evidence type="ECO:0008006" key="4">
    <source>
        <dbReference type="Google" id="ProtNLM"/>
    </source>
</evidence>
<comment type="caution">
    <text evidence="2">The sequence shown here is derived from an EMBL/GenBank/DDBJ whole genome shotgun (WGS) entry which is preliminary data.</text>
</comment>
<evidence type="ECO:0000313" key="2">
    <source>
        <dbReference type="EMBL" id="KAK7073137.1"/>
    </source>
</evidence>
<protein>
    <recommendedName>
        <fullName evidence="4">Vitelline membrane outer layer protein 1</fullName>
    </recommendedName>
</protein>
<evidence type="ECO:0000256" key="1">
    <source>
        <dbReference type="SAM" id="SignalP"/>
    </source>
</evidence>